<dbReference type="AlphaFoldDB" id="A0A1X6ZXD0"/>
<dbReference type="InterPro" id="IPR036388">
    <property type="entry name" value="WH-like_DNA-bd_sf"/>
</dbReference>
<keyword evidence="7" id="KW-1185">Reference proteome</keyword>
<name>A0A1X6ZXD0_9RHOB</name>
<dbReference type="Proteomes" id="UP000193963">
    <property type="component" value="Unassembled WGS sequence"/>
</dbReference>
<proteinExistence type="predicted"/>
<organism evidence="6 7">
    <name type="scientific">Pseudooceanicola marinus</name>
    <dbReference type="NCBI Taxonomy" id="396013"/>
    <lineage>
        <taxon>Bacteria</taxon>
        <taxon>Pseudomonadati</taxon>
        <taxon>Pseudomonadota</taxon>
        <taxon>Alphaproteobacteria</taxon>
        <taxon>Rhodobacterales</taxon>
        <taxon>Paracoccaceae</taxon>
        <taxon>Pseudooceanicola</taxon>
    </lineage>
</organism>
<dbReference type="GO" id="GO:0003677">
    <property type="term" value="F:DNA binding"/>
    <property type="evidence" value="ECO:0007669"/>
    <property type="project" value="UniProtKB-KW"/>
</dbReference>
<dbReference type="SUPFAM" id="SSF55781">
    <property type="entry name" value="GAF domain-like"/>
    <property type="match status" value="1"/>
</dbReference>
<dbReference type="EMBL" id="FWFN01000007">
    <property type="protein sequence ID" value="SLN64444.1"/>
    <property type="molecule type" value="Genomic_DNA"/>
</dbReference>
<feature type="domain" description="HTH iclR-type" evidence="4">
    <location>
        <begin position="10"/>
        <end position="70"/>
    </location>
</feature>
<dbReference type="RefSeq" id="WP_085889320.1">
    <property type="nucleotide sequence ID" value="NZ_FWFN01000007.1"/>
</dbReference>
<dbReference type="GO" id="GO:0003700">
    <property type="term" value="F:DNA-binding transcription factor activity"/>
    <property type="evidence" value="ECO:0007669"/>
    <property type="project" value="TreeGrafter"/>
</dbReference>
<evidence type="ECO:0000313" key="7">
    <source>
        <dbReference type="Proteomes" id="UP000193963"/>
    </source>
</evidence>
<dbReference type="SMART" id="SM00346">
    <property type="entry name" value="HTH_ICLR"/>
    <property type="match status" value="1"/>
</dbReference>
<dbReference type="Pfam" id="PF01614">
    <property type="entry name" value="IclR_C"/>
    <property type="match status" value="1"/>
</dbReference>
<sequence>MLNENDKEISLTFAKGLNVLLAFDARDRSITISEIAEKVGLNRAVTRRLVRTLEQLGYLTSDRGRYEVTPHVLRLSQGFIEGRGIAQIIQPILRLAAEEIGQSVSFAMLDDTDAVYVAHTFLPSQFTLNRVAIGTRVPLAPTAAGRAILAFLDEARRDEILDGMDFAAFTDRTQTDRARFLDALHEVRAQGFAQTDSEYVADVGSLAVPVFDPGLNSVIGAVSIIFEQGQLDAQQRADSITRLKSCAAHVSSTF</sequence>
<dbReference type="OrthoDB" id="6057486at2"/>
<dbReference type="GO" id="GO:0045892">
    <property type="term" value="P:negative regulation of DNA-templated transcription"/>
    <property type="evidence" value="ECO:0007669"/>
    <property type="project" value="TreeGrafter"/>
</dbReference>
<accession>A0A1X6ZXD0</accession>
<dbReference type="PANTHER" id="PTHR30136">
    <property type="entry name" value="HELIX-TURN-HELIX TRANSCRIPTIONAL REGULATOR, ICLR FAMILY"/>
    <property type="match status" value="1"/>
</dbReference>
<protein>
    <submittedName>
        <fullName evidence="6">Pca regulon regulatory protein</fullName>
    </submittedName>
</protein>
<dbReference type="PROSITE" id="PS51078">
    <property type="entry name" value="ICLR_ED"/>
    <property type="match status" value="1"/>
</dbReference>
<evidence type="ECO:0000256" key="1">
    <source>
        <dbReference type="ARBA" id="ARBA00023015"/>
    </source>
</evidence>
<dbReference type="Gene3D" id="1.10.10.10">
    <property type="entry name" value="Winged helix-like DNA-binding domain superfamily/Winged helix DNA-binding domain"/>
    <property type="match status" value="1"/>
</dbReference>
<keyword evidence="1" id="KW-0805">Transcription regulation</keyword>
<dbReference type="Pfam" id="PF09339">
    <property type="entry name" value="HTH_IclR"/>
    <property type="match status" value="1"/>
</dbReference>
<evidence type="ECO:0000259" key="4">
    <source>
        <dbReference type="PROSITE" id="PS51077"/>
    </source>
</evidence>
<evidence type="ECO:0000313" key="6">
    <source>
        <dbReference type="EMBL" id="SLN64444.1"/>
    </source>
</evidence>
<dbReference type="InterPro" id="IPR036390">
    <property type="entry name" value="WH_DNA-bd_sf"/>
</dbReference>
<gene>
    <name evidence="6" type="primary">pcaR_6</name>
    <name evidence="6" type="ORF">PSM7751_03279</name>
</gene>
<keyword evidence="2" id="KW-0238">DNA-binding</keyword>
<dbReference type="InterPro" id="IPR005471">
    <property type="entry name" value="Tscrpt_reg_IclR_N"/>
</dbReference>
<dbReference type="Gene3D" id="3.30.450.40">
    <property type="match status" value="1"/>
</dbReference>
<dbReference type="InterPro" id="IPR014757">
    <property type="entry name" value="Tscrpt_reg_IclR_C"/>
</dbReference>
<evidence type="ECO:0000256" key="2">
    <source>
        <dbReference type="ARBA" id="ARBA00023125"/>
    </source>
</evidence>
<evidence type="ECO:0000256" key="3">
    <source>
        <dbReference type="ARBA" id="ARBA00023163"/>
    </source>
</evidence>
<evidence type="ECO:0000259" key="5">
    <source>
        <dbReference type="PROSITE" id="PS51078"/>
    </source>
</evidence>
<dbReference type="InterPro" id="IPR029016">
    <property type="entry name" value="GAF-like_dom_sf"/>
</dbReference>
<dbReference type="PROSITE" id="PS51077">
    <property type="entry name" value="HTH_ICLR"/>
    <property type="match status" value="1"/>
</dbReference>
<reference evidence="6 7" key="1">
    <citation type="submission" date="2017-03" db="EMBL/GenBank/DDBJ databases">
        <authorList>
            <person name="Afonso C.L."/>
            <person name="Miller P.J."/>
            <person name="Scott M.A."/>
            <person name="Spackman E."/>
            <person name="Goraichik I."/>
            <person name="Dimitrov K.M."/>
            <person name="Suarez D.L."/>
            <person name="Swayne D.E."/>
        </authorList>
    </citation>
    <scope>NUCLEOTIDE SEQUENCE [LARGE SCALE GENOMIC DNA]</scope>
    <source>
        <strain evidence="6 7">CECT 7751</strain>
    </source>
</reference>
<dbReference type="InterPro" id="IPR050707">
    <property type="entry name" value="HTH_MetabolicPath_Reg"/>
</dbReference>
<dbReference type="SUPFAM" id="SSF46785">
    <property type="entry name" value="Winged helix' DNA-binding domain"/>
    <property type="match status" value="1"/>
</dbReference>
<feature type="domain" description="IclR-ED" evidence="5">
    <location>
        <begin position="71"/>
        <end position="254"/>
    </location>
</feature>
<keyword evidence="3" id="KW-0804">Transcription</keyword>
<dbReference type="PANTHER" id="PTHR30136:SF34">
    <property type="entry name" value="TRANSCRIPTIONAL REGULATOR"/>
    <property type="match status" value="1"/>
</dbReference>